<dbReference type="Pfam" id="PF02002">
    <property type="entry name" value="TFIIE_alpha"/>
    <property type="match status" value="1"/>
</dbReference>
<dbReference type="Proteomes" id="UP000887577">
    <property type="component" value="Unplaced"/>
</dbReference>
<dbReference type="WBParaSite" id="PSU_v2.g1309.t1">
    <property type="protein sequence ID" value="PSU_v2.g1309.t1"/>
    <property type="gene ID" value="PSU_v2.g1309"/>
</dbReference>
<dbReference type="InterPro" id="IPR036388">
    <property type="entry name" value="WH-like_DNA-bd_sf"/>
</dbReference>
<feature type="domain" description="TFIIEalpha/SarR/Rpc3 HTH" evidence="2">
    <location>
        <begin position="32"/>
        <end position="123"/>
    </location>
</feature>
<dbReference type="InterPro" id="IPR024550">
    <property type="entry name" value="TFIIEa/SarR/Rpc3_HTH_dom"/>
</dbReference>
<feature type="compositionally biased region" description="Basic and acidic residues" evidence="1">
    <location>
        <begin position="203"/>
        <end position="222"/>
    </location>
</feature>
<dbReference type="AlphaFoldDB" id="A0A914Y0W2"/>
<keyword evidence="3" id="KW-1185">Reference proteome</keyword>
<name>A0A914Y0W2_9BILA</name>
<organism evidence="3 4">
    <name type="scientific">Panagrolaimus superbus</name>
    <dbReference type="NCBI Taxonomy" id="310955"/>
    <lineage>
        <taxon>Eukaryota</taxon>
        <taxon>Metazoa</taxon>
        <taxon>Ecdysozoa</taxon>
        <taxon>Nematoda</taxon>
        <taxon>Chromadorea</taxon>
        <taxon>Rhabditida</taxon>
        <taxon>Tylenchina</taxon>
        <taxon>Panagrolaimomorpha</taxon>
        <taxon>Panagrolaimoidea</taxon>
        <taxon>Panagrolaimidae</taxon>
        <taxon>Panagrolaimus</taxon>
    </lineage>
</organism>
<evidence type="ECO:0000313" key="4">
    <source>
        <dbReference type="WBParaSite" id="PSU_v2.g1309.t1"/>
    </source>
</evidence>
<accession>A0A914Y0W2</accession>
<reference evidence="4" key="1">
    <citation type="submission" date="2022-11" db="UniProtKB">
        <authorList>
            <consortium name="WormBaseParasite"/>
        </authorList>
    </citation>
    <scope>IDENTIFICATION</scope>
</reference>
<protein>
    <submittedName>
        <fullName evidence="4">TFIIEalpha/SarR/Rpc3 HTH domain-containing protein</fullName>
    </submittedName>
</protein>
<evidence type="ECO:0000256" key="1">
    <source>
        <dbReference type="SAM" id="MobiDB-lite"/>
    </source>
</evidence>
<feature type="region of interest" description="Disordered" evidence="1">
    <location>
        <begin position="203"/>
        <end position="235"/>
    </location>
</feature>
<evidence type="ECO:0000313" key="3">
    <source>
        <dbReference type="Proteomes" id="UP000887577"/>
    </source>
</evidence>
<sequence length="235" mass="28219">MLLVRILKSMIQSKYENPNDKDEEKRRFPTFIFTLLLKKGLVEEEKLAETFKHPENEVRQELFRLRNDGFINVVTKDTSYEFNPMSSQFLYGVDLLKVNLNQFQKVLQYQSNYINRRLKEKEEIIAVKSVKNKVRKMIDYAKQNITDDSELADTIEDVSNEFDQGKRMKLRRYRQFRDYLKKVEMMLNETIWILHRNCEMEQRKRKEEGGNDIKRSKKRAADAENSGLEAKRARY</sequence>
<proteinExistence type="predicted"/>
<dbReference type="Gene3D" id="1.10.10.10">
    <property type="entry name" value="Winged helix-like DNA-binding domain superfamily/Winged helix DNA-binding domain"/>
    <property type="match status" value="1"/>
</dbReference>
<evidence type="ECO:0000259" key="2">
    <source>
        <dbReference type="Pfam" id="PF02002"/>
    </source>
</evidence>